<protein>
    <submittedName>
        <fullName evidence="2">Uncharacterized protein</fullName>
    </submittedName>
</protein>
<dbReference type="InParanoid" id="A0A1D3DAF0"/>
<comment type="caution">
    <text evidence="2">The sequence shown here is derived from an EMBL/GenBank/DDBJ whole genome shotgun (WGS) entry which is preliminary data.</text>
</comment>
<evidence type="ECO:0000313" key="2">
    <source>
        <dbReference type="EMBL" id="OEH80427.1"/>
    </source>
</evidence>
<accession>A0A1D3DAF0</accession>
<organism evidence="2 3">
    <name type="scientific">Cyclospora cayetanensis</name>
    <dbReference type="NCBI Taxonomy" id="88456"/>
    <lineage>
        <taxon>Eukaryota</taxon>
        <taxon>Sar</taxon>
        <taxon>Alveolata</taxon>
        <taxon>Apicomplexa</taxon>
        <taxon>Conoidasida</taxon>
        <taxon>Coccidia</taxon>
        <taxon>Eucoccidiorida</taxon>
        <taxon>Eimeriorina</taxon>
        <taxon>Eimeriidae</taxon>
        <taxon>Cyclospora</taxon>
    </lineage>
</organism>
<dbReference type="VEuPathDB" id="ToxoDB:cyc_06385"/>
<evidence type="ECO:0000313" key="3">
    <source>
        <dbReference type="Proteomes" id="UP000095192"/>
    </source>
</evidence>
<proteinExistence type="predicted"/>
<dbReference type="Proteomes" id="UP000095192">
    <property type="component" value="Unassembled WGS sequence"/>
</dbReference>
<keyword evidence="3" id="KW-1185">Reference proteome</keyword>
<name>A0A1D3DAF0_9EIME</name>
<dbReference type="AlphaFoldDB" id="A0A1D3DAF0"/>
<feature type="region of interest" description="Disordered" evidence="1">
    <location>
        <begin position="77"/>
        <end position="98"/>
    </location>
</feature>
<gene>
    <name evidence="2" type="ORF">cyc_06385</name>
</gene>
<evidence type="ECO:0000256" key="1">
    <source>
        <dbReference type="SAM" id="MobiDB-lite"/>
    </source>
</evidence>
<dbReference type="EMBL" id="JROU02000082">
    <property type="protein sequence ID" value="OEH80427.1"/>
    <property type="molecule type" value="Genomic_DNA"/>
</dbReference>
<reference evidence="2 3" key="1">
    <citation type="journal article" date="2016" name="BMC Genomics">
        <title>Comparative genomics reveals Cyclospora cayetanensis possesses coccidia-like metabolism and invasion components but unique surface antigens.</title>
        <authorList>
            <person name="Liu S."/>
            <person name="Wang L."/>
            <person name="Zheng H."/>
            <person name="Xu Z."/>
            <person name="Roellig D.M."/>
            <person name="Li N."/>
            <person name="Frace M.A."/>
            <person name="Tang K."/>
            <person name="Arrowood M.J."/>
            <person name="Moss D.M."/>
            <person name="Zhang L."/>
            <person name="Feng Y."/>
            <person name="Xiao L."/>
        </authorList>
    </citation>
    <scope>NUCLEOTIDE SEQUENCE [LARGE SCALE GENOMIC DNA]</scope>
    <source>
        <strain evidence="2 3">CHN_HEN01</strain>
    </source>
</reference>
<sequence length="922" mass="100900">MEQTLHTPLPHIKAPVEPVKAPTEPVKAPIVAAMKPEGLGELGAMYHPSGAWDTASTSSGGPSINSCSSIVQPVSSSTNRLSSSFDESDVSLKSNRGDMPSTIKHQYVGVLPGVLSSSSASGGLPSKAVAIPDMSPAWGQYQISTTPGTCTPLYCSLTPTRIPSQQGPASGDVDESQAQPAYLEPAHPHRKCVHSSESLVELHTDKNPSYNREGGALGSRKLSLLLNETPLQVDSLPQEVQAMLHKEGESVSQELPVSVPRWFDAETGCIRHEYLPELPSYRMTLNTSVAKLSAASRVYQRTRWPGEPAKVAFSGSQPYKARSIRRISCPETSILRRKSDFVSASSQPQSNIQAPAETARHARNTVLSDVSGGLAARNRRVRFATVASAREYTERSPSPVAGVSMVSEPPTLAGLCQDDPWGTPEDDRLVQFLPGDKISSTRATKLLDCMMEIVQRLLKHSSVHSADHAQLETSLRLLQHFGTECVGRVPALCFLADTLEACEQLVKDKLPEEEAALLLLLIEATKKPLLSREAVLRLHRIKQQMRYPQYLDLFLTPLETLQRLRICDRRKATTRLSLYAAIADETLLDPACKVHANAFLVNDSACGIVTSRPWNGSKNPRAFAVDILKLCEEDILASQQRMKCDESSPSGQQANPRKASSITMIIESALRRTSELGTCSMGLLALDDAGERLRFATCGFVRLLVLRRSSASGILSRVAEAPVRNAAVAAETQLFKWPSKKELIDDIARQAECQDTSGVDTSKGTSVYNCKCILRQALLRVIEWAENGNGWSSRGLVEQEVSVQEGDFFIMADDILFDIVSSEEMRHLFSCCLTPEEGKDATDISLCISPTCLPNLLKRLWKQRVPDVQALLSRVKDKQQRIAAHAIGRRGVPETLEACPLDLPIVAGWIRNRKDHMEGEDS</sequence>